<dbReference type="InterPro" id="IPR003661">
    <property type="entry name" value="HisK_dim/P_dom"/>
</dbReference>
<sequence length="738" mass="80264">MRFKSQLFALVLSVLIPAFIAAMLAVWYVYRDEQMAQEARFLATTRAFSHLVDNELKSRQRILQTIANSPALADGDLEAFYAFAKNNAPTEDTTIILFDKTGRQLINTRAAFGAALPAQRASTMEALMQRHGVLSPLVSDVFFAPLGKRYDFSIQVPYMERGEVSYFVAMGLNAAALQQLMAQQNLPQDWLSVIVDRKGVLVARSRDPEKFVGKPADEALQQKFSTQVSGTTRSVTLDGVPVKTFFYRVPAADWTVVLSIPESEVRQSAVRGAMVFAATSLLILGLALVIARRIGLSVIARMRRLELAAEALGRGERVTYEPLGLVEVDEVGKRIALASDQLGAAQRELELRVAHAVEESERAQRALLQAQKMEALGRLTGGIAHEFNNLLQTLATSLQLAKKAKDPERVQSLLESCTKALKRAKTLTGQLSSFGRTQDARLETVYLPKQVRDFRQLVENVLPATVSLEVELAEDVWPVTIDPTQFELAFLNLVINAKDAMPSGGSIKVTVMNELRVRPGADLPTGDYVRLTVSDSGFGMPPEVMAKALDPFFTTKEVGKGTGLGLPQAFGFARQSGGLLVLSTQEGAGTKVDIYLPRAGDAPVEPPARTEDTADNQQRVNATLLFVEDDPLVRESVAPALEYAGYFVVIAENAEAALACLEAGTKVDFVFSDVVMPGALNGIDLAKAVQSRFPHIKVVLATGYSENRVAIAGVNVLAKPYDVTDVLRILKKSAISGG</sequence>
<dbReference type="InterPro" id="IPR036890">
    <property type="entry name" value="HATPase_C_sf"/>
</dbReference>
<proteinExistence type="predicted"/>
<evidence type="ECO:0000259" key="7">
    <source>
        <dbReference type="PROSITE" id="PS50110"/>
    </source>
</evidence>
<name>A0ABU1I7Q6_9BURK</name>
<keyword evidence="8" id="KW-0808">Transferase</keyword>
<feature type="modified residue" description="4-aspartylphosphate" evidence="4">
    <location>
        <position position="673"/>
    </location>
</feature>
<dbReference type="InterPro" id="IPR005467">
    <property type="entry name" value="His_kinase_dom"/>
</dbReference>
<dbReference type="EC" id="2.7.13.3" evidence="2"/>
<keyword evidence="5" id="KW-0812">Transmembrane</keyword>
<evidence type="ECO:0000256" key="5">
    <source>
        <dbReference type="SAM" id="Phobius"/>
    </source>
</evidence>
<dbReference type="PROSITE" id="PS50109">
    <property type="entry name" value="HIS_KIN"/>
    <property type="match status" value="1"/>
</dbReference>
<dbReference type="PROSITE" id="PS50110">
    <property type="entry name" value="RESPONSE_REGULATORY"/>
    <property type="match status" value="1"/>
</dbReference>
<dbReference type="PANTHER" id="PTHR43065:SF49">
    <property type="entry name" value="HISTIDINE KINASE"/>
    <property type="match status" value="1"/>
</dbReference>
<keyword evidence="3 4" id="KW-0597">Phosphoprotein</keyword>
<dbReference type="SUPFAM" id="SSF47384">
    <property type="entry name" value="Homodimeric domain of signal transducing histidine kinase"/>
    <property type="match status" value="1"/>
</dbReference>
<keyword evidence="8" id="KW-0418">Kinase</keyword>
<dbReference type="PRINTS" id="PR00344">
    <property type="entry name" value="BCTRLSENSOR"/>
</dbReference>
<accession>A0ABU1I7Q6</accession>
<evidence type="ECO:0000256" key="3">
    <source>
        <dbReference type="ARBA" id="ARBA00022553"/>
    </source>
</evidence>
<dbReference type="SMART" id="SM00387">
    <property type="entry name" value="HATPase_c"/>
    <property type="match status" value="1"/>
</dbReference>
<keyword evidence="5" id="KW-1133">Transmembrane helix</keyword>
<feature type="domain" description="Histidine kinase" evidence="6">
    <location>
        <begin position="382"/>
        <end position="600"/>
    </location>
</feature>
<evidence type="ECO:0000313" key="9">
    <source>
        <dbReference type="Proteomes" id="UP001267710"/>
    </source>
</evidence>
<dbReference type="SMART" id="SM00448">
    <property type="entry name" value="REC"/>
    <property type="match status" value="1"/>
</dbReference>
<dbReference type="InterPro" id="IPR001789">
    <property type="entry name" value="Sig_transdc_resp-reg_receiver"/>
</dbReference>
<dbReference type="PANTHER" id="PTHR43065">
    <property type="entry name" value="SENSOR HISTIDINE KINASE"/>
    <property type="match status" value="1"/>
</dbReference>
<evidence type="ECO:0000259" key="6">
    <source>
        <dbReference type="PROSITE" id="PS50109"/>
    </source>
</evidence>
<dbReference type="InterPro" id="IPR003594">
    <property type="entry name" value="HATPase_dom"/>
</dbReference>
<dbReference type="Gene3D" id="3.30.450.20">
    <property type="entry name" value="PAS domain"/>
    <property type="match status" value="1"/>
</dbReference>
<dbReference type="CDD" id="cd18774">
    <property type="entry name" value="PDC2_HK_sensor"/>
    <property type="match status" value="1"/>
</dbReference>
<dbReference type="SUPFAM" id="SSF52172">
    <property type="entry name" value="CheY-like"/>
    <property type="match status" value="1"/>
</dbReference>
<dbReference type="InterPro" id="IPR004358">
    <property type="entry name" value="Sig_transdc_His_kin-like_C"/>
</dbReference>
<dbReference type="InterPro" id="IPR011006">
    <property type="entry name" value="CheY-like_superfamily"/>
</dbReference>
<dbReference type="Proteomes" id="UP001267710">
    <property type="component" value="Unassembled WGS sequence"/>
</dbReference>
<reference evidence="8 9" key="1">
    <citation type="submission" date="2023-08" db="EMBL/GenBank/DDBJ databases">
        <title>Functional and genomic diversity of the sorghum phyllosphere microbiome.</title>
        <authorList>
            <person name="Shade A."/>
        </authorList>
    </citation>
    <scope>NUCLEOTIDE SEQUENCE [LARGE SCALE GENOMIC DNA]</scope>
    <source>
        <strain evidence="8 9">SORGH_AS_0335</strain>
    </source>
</reference>
<organism evidence="8 9">
    <name type="scientific">Paracidovorax wautersii</name>
    <dbReference type="NCBI Taxonomy" id="1177982"/>
    <lineage>
        <taxon>Bacteria</taxon>
        <taxon>Pseudomonadati</taxon>
        <taxon>Pseudomonadota</taxon>
        <taxon>Betaproteobacteria</taxon>
        <taxon>Burkholderiales</taxon>
        <taxon>Comamonadaceae</taxon>
        <taxon>Paracidovorax</taxon>
    </lineage>
</organism>
<evidence type="ECO:0000256" key="2">
    <source>
        <dbReference type="ARBA" id="ARBA00012438"/>
    </source>
</evidence>
<dbReference type="Gene3D" id="1.10.287.130">
    <property type="match status" value="1"/>
</dbReference>
<dbReference type="Pfam" id="PF02518">
    <property type="entry name" value="HATPase_c"/>
    <property type="match status" value="1"/>
</dbReference>
<comment type="catalytic activity">
    <reaction evidence="1">
        <text>ATP + protein L-histidine = ADP + protein N-phospho-L-histidine.</text>
        <dbReference type="EC" id="2.7.13.3"/>
    </reaction>
</comment>
<evidence type="ECO:0000313" key="8">
    <source>
        <dbReference type="EMBL" id="MDR6213237.1"/>
    </source>
</evidence>
<keyword evidence="5" id="KW-0472">Membrane</keyword>
<dbReference type="Gene3D" id="3.40.50.2300">
    <property type="match status" value="1"/>
</dbReference>
<dbReference type="GO" id="GO:0016301">
    <property type="term" value="F:kinase activity"/>
    <property type="evidence" value="ECO:0007669"/>
    <property type="project" value="UniProtKB-KW"/>
</dbReference>
<feature type="domain" description="Response regulatory" evidence="7">
    <location>
        <begin position="623"/>
        <end position="734"/>
    </location>
</feature>
<keyword evidence="9" id="KW-1185">Reference proteome</keyword>
<dbReference type="SUPFAM" id="SSF55874">
    <property type="entry name" value="ATPase domain of HSP90 chaperone/DNA topoisomerase II/histidine kinase"/>
    <property type="match status" value="1"/>
</dbReference>
<comment type="caution">
    <text evidence="8">The sequence shown here is derived from an EMBL/GenBank/DDBJ whole genome shotgun (WGS) entry which is preliminary data.</text>
</comment>
<gene>
    <name evidence="8" type="ORF">QE399_000926</name>
</gene>
<evidence type="ECO:0000256" key="1">
    <source>
        <dbReference type="ARBA" id="ARBA00000085"/>
    </source>
</evidence>
<dbReference type="RefSeq" id="WP_309826573.1">
    <property type="nucleotide sequence ID" value="NZ_JAVIZX010000001.1"/>
</dbReference>
<feature type="transmembrane region" description="Helical" evidence="5">
    <location>
        <begin position="7"/>
        <end position="30"/>
    </location>
</feature>
<protein>
    <recommendedName>
        <fullName evidence="2">histidine kinase</fullName>
        <ecNumber evidence="2">2.7.13.3</ecNumber>
    </recommendedName>
</protein>
<dbReference type="EMBL" id="JAVIZX010000001">
    <property type="protein sequence ID" value="MDR6213237.1"/>
    <property type="molecule type" value="Genomic_DNA"/>
</dbReference>
<dbReference type="Pfam" id="PF00072">
    <property type="entry name" value="Response_reg"/>
    <property type="match status" value="1"/>
</dbReference>
<evidence type="ECO:0000256" key="4">
    <source>
        <dbReference type="PROSITE-ProRule" id="PRU00169"/>
    </source>
</evidence>
<dbReference type="Gene3D" id="3.30.565.10">
    <property type="entry name" value="Histidine kinase-like ATPase, C-terminal domain"/>
    <property type="match status" value="1"/>
</dbReference>
<dbReference type="InterPro" id="IPR036097">
    <property type="entry name" value="HisK_dim/P_sf"/>
</dbReference>
<dbReference type="SMART" id="SM00388">
    <property type="entry name" value="HisKA"/>
    <property type="match status" value="1"/>
</dbReference>